<comment type="caution">
    <text evidence="2">The sequence shown here is derived from an EMBL/GenBank/DDBJ whole genome shotgun (WGS) entry which is preliminary data.</text>
</comment>
<proteinExistence type="predicted"/>
<dbReference type="InterPro" id="IPR026906">
    <property type="entry name" value="LRR_5"/>
</dbReference>
<evidence type="ECO:0000313" key="2">
    <source>
        <dbReference type="EMBL" id="HJB59883.1"/>
    </source>
</evidence>
<accession>A0A9D2MI05</accession>
<organism evidence="2 3">
    <name type="scientific">Candidatus Faecalibacterium faecipullorum</name>
    <dbReference type="NCBI Taxonomy" id="2838578"/>
    <lineage>
        <taxon>Bacteria</taxon>
        <taxon>Bacillati</taxon>
        <taxon>Bacillota</taxon>
        <taxon>Clostridia</taxon>
        <taxon>Eubacteriales</taxon>
        <taxon>Oscillospiraceae</taxon>
        <taxon>Faecalibacterium</taxon>
    </lineage>
</organism>
<keyword evidence="1" id="KW-1133">Transmembrane helix</keyword>
<dbReference type="PANTHER" id="PTHR45661:SF3">
    <property type="entry name" value="IG-LIKE DOMAIN-CONTAINING PROTEIN"/>
    <property type="match status" value="1"/>
</dbReference>
<dbReference type="Proteomes" id="UP000824211">
    <property type="component" value="Unassembled WGS sequence"/>
</dbReference>
<dbReference type="AlphaFoldDB" id="A0A9D2MI05"/>
<dbReference type="Gene3D" id="3.80.10.10">
    <property type="entry name" value="Ribonuclease Inhibitor"/>
    <property type="match status" value="2"/>
</dbReference>
<dbReference type="SUPFAM" id="SSF52058">
    <property type="entry name" value="L domain-like"/>
    <property type="match status" value="1"/>
</dbReference>
<reference evidence="2" key="2">
    <citation type="submission" date="2021-04" db="EMBL/GenBank/DDBJ databases">
        <authorList>
            <person name="Gilroy R."/>
        </authorList>
    </citation>
    <scope>NUCLEOTIDE SEQUENCE</scope>
    <source>
        <strain evidence="2">ChiHjej9B8-13557</strain>
    </source>
</reference>
<evidence type="ECO:0000313" key="3">
    <source>
        <dbReference type="Proteomes" id="UP000824211"/>
    </source>
</evidence>
<dbReference type="PANTHER" id="PTHR45661">
    <property type="entry name" value="SURFACE ANTIGEN"/>
    <property type="match status" value="1"/>
</dbReference>
<keyword evidence="1" id="KW-0472">Membrane</keyword>
<feature type="transmembrane region" description="Helical" evidence="1">
    <location>
        <begin position="102"/>
        <end position="124"/>
    </location>
</feature>
<keyword evidence="1" id="KW-0812">Transmembrane</keyword>
<sequence>MPVAFISLASLSLCMGAWIVFVRKRELFPAPRFAKKQKPSSEKYSFPNWAFLRLAQKNYNIKALFILCAFLQKIVSVKVYLSKLAAKSRKNGGIKRMHVRKRLFTFLFAALVMALLTACGKWDYSREAMKAANDAQGQTLRVEFKVNQTFTNALRAAAEDNIQPADVDNAMTMDKSIEKLLSSGYRLDVYALRADIDADQAAAQLADEFVNRLAGCEDEGYIGMVKAENGYFYEAVLTYKAGSGSSGGGAGDDGNTGGGIDTSWVSWDGTELRFMKGAGDADHVGPTLEKADESKVKKALIAYGDLEEGDDFAFTDVVDVVVEENSGITTINEAFTKRVSGTSSYDDNYTLKTATLNGITTIGENAFIDCMTLTKVTLSKDVEVRSSAFDSCYDLDDIDFSKITSIGKSAFAYCKSLTTVDLSKLSGDGSSSLGENAFYSCDALTTVTLPEKITHINDSVFSYCYKLSSIDLSHVTHIGKAAFGFCYALPEVNLENACTIGGSAFQSCYNLAEINLGKGAKTIYQTAFYASGADAGKVTIYYGTQSDNDQELLDNLTVLDAEGSHLSNNKLEEIGLASDGEECDHYYSPYDEKKPPIAHYEPAAKYAPSTTAYSIPNPAARFILNL</sequence>
<dbReference type="EMBL" id="DWXX01000182">
    <property type="protein sequence ID" value="HJB59883.1"/>
    <property type="molecule type" value="Genomic_DNA"/>
</dbReference>
<dbReference type="InterPro" id="IPR053139">
    <property type="entry name" value="Surface_bspA-like"/>
</dbReference>
<gene>
    <name evidence="2" type="ORF">H9771_09590</name>
</gene>
<feature type="transmembrane region" description="Helical" evidence="1">
    <location>
        <begin position="61"/>
        <end position="81"/>
    </location>
</feature>
<protein>
    <submittedName>
        <fullName evidence="2">Leucine-rich repeat domain-containing protein</fullName>
    </submittedName>
</protein>
<reference evidence="2" key="1">
    <citation type="journal article" date="2021" name="PeerJ">
        <title>Extensive microbial diversity within the chicken gut microbiome revealed by metagenomics and culture.</title>
        <authorList>
            <person name="Gilroy R."/>
            <person name="Ravi A."/>
            <person name="Getino M."/>
            <person name="Pursley I."/>
            <person name="Horton D.L."/>
            <person name="Alikhan N.F."/>
            <person name="Baker D."/>
            <person name="Gharbi K."/>
            <person name="Hall N."/>
            <person name="Watson M."/>
            <person name="Adriaenssens E.M."/>
            <person name="Foster-Nyarko E."/>
            <person name="Jarju S."/>
            <person name="Secka A."/>
            <person name="Antonio M."/>
            <person name="Oren A."/>
            <person name="Chaudhuri R.R."/>
            <person name="La Ragione R."/>
            <person name="Hildebrand F."/>
            <person name="Pallen M.J."/>
        </authorList>
    </citation>
    <scope>NUCLEOTIDE SEQUENCE</scope>
    <source>
        <strain evidence="2">ChiHjej9B8-13557</strain>
    </source>
</reference>
<dbReference type="InterPro" id="IPR032675">
    <property type="entry name" value="LRR_dom_sf"/>
</dbReference>
<dbReference type="Pfam" id="PF13306">
    <property type="entry name" value="LRR_5"/>
    <property type="match status" value="2"/>
</dbReference>
<evidence type="ECO:0000256" key="1">
    <source>
        <dbReference type="SAM" id="Phobius"/>
    </source>
</evidence>
<name>A0A9D2MI05_9FIRM</name>